<dbReference type="InterPro" id="IPR032861">
    <property type="entry name" value="TAXi_N"/>
</dbReference>
<keyword evidence="6" id="KW-0732">Signal</keyword>
<dbReference type="Proteomes" id="UP001603857">
    <property type="component" value="Unassembled WGS sequence"/>
</dbReference>
<dbReference type="AlphaFoldDB" id="A0ABD1M5H8"/>
<gene>
    <name evidence="8" type="ORF">Fmac_018612</name>
</gene>
<dbReference type="EMBL" id="JBGMDY010000006">
    <property type="protein sequence ID" value="KAL2331031.1"/>
    <property type="molecule type" value="Genomic_DNA"/>
</dbReference>
<evidence type="ECO:0000256" key="4">
    <source>
        <dbReference type="ARBA" id="ARBA00022801"/>
    </source>
</evidence>
<dbReference type="SUPFAM" id="SSF50630">
    <property type="entry name" value="Acid proteases"/>
    <property type="match status" value="1"/>
</dbReference>
<comment type="caution">
    <text evidence="8">The sequence shown here is derived from an EMBL/GenBank/DDBJ whole genome shotgun (WGS) entry which is preliminary data.</text>
</comment>
<dbReference type="Pfam" id="PF14543">
    <property type="entry name" value="TAXi_N"/>
    <property type="match status" value="1"/>
</dbReference>
<evidence type="ECO:0000259" key="7">
    <source>
        <dbReference type="PROSITE" id="PS51767"/>
    </source>
</evidence>
<dbReference type="InterPro" id="IPR034161">
    <property type="entry name" value="Pepsin-like_plant"/>
</dbReference>
<dbReference type="PANTHER" id="PTHR47967:SF128">
    <property type="entry name" value="ASPARTIC PROTEINASE CDR1-LIKE"/>
    <property type="match status" value="1"/>
</dbReference>
<evidence type="ECO:0000256" key="6">
    <source>
        <dbReference type="SAM" id="SignalP"/>
    </source>
</evidence>
<dbReference type="CDD" id="cd05476">
    <property type="entry name" value="pepsin_A_like_plant"/>
    <property type="match status" value="1"/>
</dbReference>
<organism evidence="8 9">
    <name type="scientific">Flemingia macrophylla</name>
    <dbReference type="NCBI Taxonomy" id="520843"/>
    <lineage>
        <taxon>Eukaryota</taxon>
        <taxon>Viridiplantae</taxon>
        <taxon>Streptophyta</taxon>
        <taxon>Embryophyta</taxon>
        <taxon>Tracheophyta</taxon>
        <taxon>Spermatophyta</taxon>
        <taxon>Magnoliopsida</taxon>
        <taxon>eudicotyledons</taxon>
        <taxon>Gunneridae</taxon>
        <taxon>Pentapetalae</taxon>
        <taxon>rosids</taxon>
        <taxon>fabids</taxon>
        <taxon>Fabales</taxon>
        <taxon>Fabaceae</taxon>
        <taxon>Papilionoideae</taxon>
        <taxon>50 kb inversion clade</taxon>
        <taxon>NPAAA clade</taxon>
        <taxon>indigoferoid/millettioid clade</taxon>
        <taxon>Phaseoleae</taxon>
        <taxon>Flemingia</taxon>
    </lineage>
</organism>
<reference evidence="8 9" key="1">
    <citation type="submission" date="2024-08" db="EMBL/GenBank/DDBJ databases">
        <title>Insights into the chromosomal genome structure of Flemingia macrophylla.</title>
        <authorList>
            <person name="Ding Y."/>
            <person name="Zhao Y."/>
            <person name="Bi W."/>
            <person name="Wu M."/>
            <person name="Zhao G."/>
            <person name="Gong Y."/>
            <person name="Li W."/>
            <person name="Zhang P."/>
        </authorList>
    </citation>
    <scope>NUCLEOTIDE SEQUENCE [LARGE SCALE GENOMIC DNA]</scope>
    <source>
        <strain evidence="8">DYQJB</strain>
        <tissue evidence="8">Leaf</tissue>
    </source>
</reference>
<accession>A0ABD1M5H8</accession>
<evidence type="ECO:0000256" key="5">
    <source>
        <dbReference type="ARBA" id="ARBA00023180"/>
    </source>
</evidence>
<dbReference type="InterPro" id="IPR001969">
    <property type="entry name" value="Aspartic_peptidase_AS"/>
</dbReference>
<proteinExistence type="inferred from homology"/>
<dbReference type="GO" id="GO:0006508">
    <property type="term" value="P:proteolysis"/>
    <property type="evidence" value="ECO:0007669"/>
    <property type="project" value="UniProtKB-KW"/>
</dbReference>
<dbReference type="PROSITE" id="PS00141">
    <property type="entry name" value="ASP_PROTEASE"/>
    <property type="match status" value="1"/>
</dbReference>
<evidence type="ECO:0000256" key="2">
    <source>
        <dbReference type="ARBA" id="ARBA00022670"/>
    </source>
</evidence>
<evidence type="ECO:0000313" key="9">
    <source>
        <dbReference type="Proteomes" id="UP001603857"/>
    </source>
</evidence>
<protein>
    <recommendedName>
        <fullName evidence="7">Peptidase A1 domain-containing protein</fullName>
    </recommendedName>
</protein>
<dbReference type="Pfam" id="PF14541">
    <property type="entry name" value="TAXi_C"/>
    <property type="match status" value="1"/>
</dbReference>
<dbReference type="PANTHER" id="PTHR47967">
    <property type="entry name" value="OS07G0603500 PROTEIN-RELATED"/>
    <property type="match status" value="1"/>
</dbReference>
<keyword evidence="2" id="KW-0645">Protease</keyword>
<comment type="similarity">
    <text evidence="1">Belongs to the peptidase A1 family.</text>
</comment>
<keyword evidence="5" id="KW-0325">Glycoprotein</keyword>
<dbReference type="GO" id="GO:0004190">
    <property type="term" value="F:aspartic-type endopeptidase activity"/>
    <property type="evidence" value="ECO:0007669"/>
    <property type="project" value="UniProtKB-KW"/>
</dbReference>
<dbReference type="Gene3D" id="2.40.70.10">
    <property type="entry name" value="Acid Proteases"/>
    <property type="match status" value="2"/>
</dbReference>
<keyword evidence="9" id="KW-1185">Reference proteome</keyword>
<dbReference type="InterPro" id="IPR032799">
    <property type="entry name" value="TAXi_C"/>
</dbReference>
<dbReference type="InterPro" id="IPR051708">
    <property type="entry name" value="Plant_Aspart_Prot_A1"/>
</dbReference>
<evidence type="ECO:0000256" key="1">
    <source>
        <dbReference type="ARBA" id="ARBA00007447"/>
    </source>
</evidence>
<dbReference type="PROSITE" id="PS51767">
    <property type="entry name" value="PEPTIDASE_A1"/>
    <property type="match status" value="1"/>
</dbReference>
<dbReference type="FunFam" id="2.40.70.10:FF:000051">
    <property type="entry name" value="Putative aspartic protease"/>
    <property type="match status" value="1"/>
</dbReference>
<sequence>MRSSFVYCFLVLFSLSTTSIAEATKSGFSVDLIHRDSPLSPLYDPSLTPSQRIKNAAMRSMARCDRLSHSRKENDLPKTITFPDASMNEYLMRFFIGTPPVERFALADTGSDLIWVQCTPCKKCFPQNTPLFDPTKSSTYRRVGCDSQPCTLLPQNQHSCGNSGECKYRYEYGDNSHTDGILSVDKINFGSKDVNVFPKFTFGCGNLNNLTDVDESKVNTGLVGLGAGPLSLVSQLGDIGRKFSYCFLPIGSNATSKLNFGNELATIKGKGVVSTPLIFKSSAPGFYFLNLEGIGVGKKMMKTSKSGGNIIIDSGTTFTVLEKSVFKMFSSLAEEVFGVKAVKNPPQPFNLCFRDEDIKNSDSDDDDTDVVFHFTGAKIRLNTLNLFSFLLDDNLLCMLMQPTKEEDGLSIFGNQAQIGYQVEYDLDGGKISFAPADCFKH</sequence>
<feature type="signal peptide" evidence="6">
    <location>
        <begin position="1"/>
        <end position="21"/>
    </location>
</feature>
<name>A0ABD1M5H8_9FABA</name>
<dbReference type="InterPro" id="IPR033121">
    <property type="entry name" value="PEPTIDASE_A1"/>
</dbReference>
<keyword evidence="4" id="KW-0378">Hydrolase</keyword>
<evidence type="ECO:0000256" key="3">
    <source>
        <dbReference type="ARBA" id="ARBA00022750"/>
    </source>
</evidence>
<keyword evidence="3" id="KW-0064">Aspartyl protease</keyword>
<feature type="chain" id="PRO_5044777591" description="Peptidase A1 domain-containing protein" evidence="6">
    <location>
        <begin position="22"/>
        <end position="441"/>
    </location>
</feature>
<dbReference type="InterPro" id="IPR021109">
    <property type="entry name" value="Peptidase_aspartic_dom_sf"/>
</dbReference>
<feature type="domain" description="Peptidase A1" evidence="7">
    <location>
        <begin position="90"/>
        <end position="434"/>
    </location>
</feature>
<evidence type="ECO:0000313" key="8">
    <source>
        <dbReference type="EMBL" id="KAL2331031.1"/>
    </source>
</evidence>